<dbReference type="KEGG" id="gla:GL50803_0014213"/>
<dbReference type="GeneID" id="5702429"/>
<feature type="region of interest" description="Disordered" evidence="1">
    <location>
        <begin position="1"/>
        <end position="106"/>
    </location>
</feature>
<dbReference type="EMBL" id="AACB03000002">
    <property type="protein sequence ID" value="KAE8303618.1"/>
    <property type="molecule type" value="Genomic_DNA"/>
</dbReference>
<organism evidence="2 3">
    <name type="scientific">Giardia intestinalis (strain ATCC 50803 / WB clone C6)</name>
    <name type="common">Giardia lamblia</name>
    <dbReference type="NCBI Taxonomy" id="184922"/>
    <lineage>
        <taxon>Eukaryota</taxon>
        <taxon>Metamonada</taxon>
        <taxon>Diplomonadida</taxon>
        <taxon>Hexamitidae</taxon>
        <taxon>Giardiinae</taxon>
        <taxon>Giardia</taxon>
    </lineage>
</organism>
<evidence type="ECO:0000313" key="3">
    <source>
        <dbReference type="Proteomes" id="UP000001548"/>
    </source>
</evidence>
<keyword evidence="3" id="KW-1185">Reference proteome</keyword>
<sequence length="300" mass="32980">MPDLLGVQEKKEEARDPPQFKFGFVPASTDDKNPTGEKPASVPAPTPASDFKFSFGYIPDQEPPRKSLRSHGHIDKQAAEPADGPLPKPTTESKKTKTNEASENATKESTATFAFSFTGIAACKPLEPTVKAAFSFPNMGPLKADDNAQGPPVAEHNASLVSAKNYTTTQSVDKKDYQNKNSLFEGGDVELYHYDKEDGRWVAKNKGYLQIISVEESPEDRQLVFSRVGTSIVAINSRLTKDVNVVPDKKRYLKLAIHNDLTKTSMIALFKFATEELRDTCLAAMPQKDSSEGKAEEHTK</sequence>
<dbReference type="HOGENOM" id="CLU_928857_0_0_1"/>
<dbReference type="AlphaFoldDB" id="A8B470"/>
<dbReference type="Proteomes" id="UP000001548">
    <property type="component" value="Unassembled WGS sequence"/>
</dbReference>
<accession>A8B470</accession>
<feature type="compositionally biased region" description="Basic and acidic residues" evidence="1">
    <location>
        <begin position="8"/>
        <end position="18"/>
    </location>
</feature>
<feature type="compositionally biased region" description="Basic and acidic residues" evidence="1">
    <location>
        <begin position="91"/>
        <end position="100"/>
    </location>
</feature>
<dbReference type="InterPro" id="IPR011993">
    <property type="entry name" value="PH-like_dom_sf"/>
</dbReference>
<dbReference type="OMA" id="AFSFPNM"/>
<evidence type="ECO:0000313" key="2">
    <source>
        <dbReference type="EMBL" id="KAE8303618.1"/>
    </source>
</evidence>
<protein>
    <submittedName>
        <fullName evidence="2">Uncharacterized protein</fullName>
    </submittedName>
</protein>
<dbReference type="SUPFAM" id="SSF50729">
    <property type="entry name" value="PH domain-like"/>
    <property type="match status" value="1"/>
</dbReference>
<proteinExistence type="predicted"/>
<dbReference type="Gene3D" id="2.30.29.30">
    <property type="entry name" value="Pleckstrin-homology domain (PH domain)/Phosphotyrosine-binding domain (PTB)"/>
    <property type="match status" value="1"/>
</dbReference>
<name>A8B470_GIAIC</name>
<comment type="caution">
    <text evidence="2">The sequence shown here is derived from an EMBL/GenBank/DDBJ whole genome shotgun (WGS) entry which is preliminary data.</text>
</comment>
<evidence type="ECO:0000256" key="1">
    <source>
        <dbReference type="SAM" id="MobiDB-lite"/>
    </source>
</evidence>
<reference evidence="2 3" key="1">
    <citation type="journal article" date="2007" name="Science">
        <title>Genomic minimalism in the early diverging intestinal parasite Giardia lamblia.</title>
        <authorList>
            <person name="Morrison H.G."/>
            <person name="McArthur A.G."/>
            <person name="Gillin F.D."/>
            <person name="Aley S.B."/>
            <person name="Adam R.D."/>
            <person name="Olsen G.J."/>
            <person name="Best A.A."/>
            <person name="Cande W.Z."/>
            <person name="Chen F."/>
            <person name="Cipriano M.J."/>
            <person name="Davids B.J."/>
            <person name="Dawson S.C."/>
            <person name="Elmendorf H.G."/>
            <person name="Hehl A.B."/>
            <person name="Holder M.E."/>
            <person name="Huse S.M."/>
            <person name="Kim U.U."/>
            <person name="Lasek-Nesselquist E."/>
            <person name="Manning G."/>
            <person name="Nigam A."/>
            <person name="Nixon J.E."/>
            <person name="Palm D."/>
            <person name="Passamaneck N.E."/>
            <person name="Prabhu A."/>
            <person name="Reich C.I."/>
            <person name="Reiner D.S."/>
            <person name="Samuelson J."/>
            <person name="Svard S.G."/>
            <person name="Sogin M.L."/>
        </authorList>
    </citation>
    <scope>NUCLEOTIDE SEQUENCE [LARGE SCALE GENOMIC DNA]</scope>
    <source>
        <strain evidence="2 3">WB C6</strain>
    </source>
</reference>
<dbReference type="STRING" id="184922.A8B470"/>
<gene>
    <name evidence="2" type="ORF">GL50803_0014213</name>
</gene>
<dbReference type="RefSeq" id="XP_001709504.1">
    <property type="nucleotide sequence ID" value="XM_001709452.1"/>
</dbReference>
<dbReference type="VEuPathDB" id="GiardiaDB:GL50803_14213"/>